<keyword evidence="3" id="KW-1185">Reference proteome</keyword>
<dbReference type="RefSeq" id="WP_189515994.1">
    <property type="nucleotide sequence ID" value="NZ_BMXG01000018.1"/>
</dbReference>
<dbReference type="Gene3D" id="3.20.20.150">
    <property type="entry name" value="Divalent-metal-dependent TIM barrel enzymes"/>
    <property type="match status" value="1"/>
</dbReference>
<evidence type="ECO:0000313" key="3">
    <source>
        <dbReference type="Proteomes" id="UP000642829"/>
    </source>
</evidence>
<evidence type="ECO:0000313" key="2">
    <source>
        <dbReference type="EMBL" id="GHC07926.1"/>
    </source>
</evidence>
<dbReference type="SUPFAM" id="SSF51658">
    <property type="entry name" value="Xylose isomerase-like"/>
    <property type="match status" value="1"/>
</dbReference>
<dbReference type="AlphaFoldDB" id="A0A8J3DC09"/>
<dbReference type="Pfam" id="PF01261">
    <property type="entry name" value="AP_endonuc_2"/>
    <property type="match status" value="1"/>
</dbReference>
<dbReference type="InterPro" id="IPR036237">
    <property type="entry name" value="Xyl_isomerase-like_sf"/>
</dbReference>
<gene>
    <name evidence="2" type="ORF">GCM10007047_26440</name>
</gene>
<dbReference type="PANTHER" id="PTHR12110:SF41">
    <property type="entry name" value="INOSOSE DEHYDRATASE"/>
    <property type="match status" value="1"/>
</dbReference>
<protein>
    <submittedName>
        <fullName evidence="2">Sugar phosphate isomerase</fullName>
    </submittedName>
</protein>
<comment type="caution">
    <text evidence="2">The sequence shown here is derived from an EMBL/GenBank/DDBJ whole genome shotgun (WGS) entry which is preliminary data.</text>
</comment>
<dbReference type="EMBL" id="BMXG01000018">
    <property type="protein sequence ID" value="GHC07926.1"/>
    <property type="molecule type" value="Genomic_DNA"/>
</dbReference>
<dbReference type="InterPro" id="IPR013022">
    <property type="entry name" value="Xyl_isomerase-like_TIM-brl"/>
</dbReference>
<dbReference type="PANTHER" id="PTHR12110">
    <property type="entry name" value="HYDROXYPYRUVATE ISOMERASE"/>
    <property type="match status" value="1"/>
</dbReference>
<reference evidence="2" key="1">
    <citation type="journal article" date="2014" name="Int. J. Syst. Evol. Microbiol.">
        <title>Complete genome sequence of Corynebacterium casei LMG S-19264T (=DSM 44701T), isolated from a smear-ripened cheese.</title>
        <authorList>
            <consortium name="US DOE Joint Genome Institute (JGI-PGF)"/>
            <person name="Walter F."/>
            <person name="Albersmeier A."/>
            <person name="Kalinowski J."/>
            <person name="Ruckert C."/>
        </authorList>
    </citation>
    <scope>NUCLEOTIDE SEQUENCE</scope>
    <source>
        <strain evidence="2">KCTC 12870</strain>
    </source>
</reference>
<dbReference type="GO" id="GO:0016853">
    <property type="term" value="F:isomerase activity"/>
    <property type="evidence" value="ECO:0007669"/>
    <property type="project" value="UniProtKB-KW"/>
</dbReference>
<evidence type="ECO:0000259" key="1">
    <source>
        <dbReference type="Pfam" id="PF01261"/>
    </source>
</evidence>
<organism evidence="2 3">
    <name type="scientific">Cerasicoccus arenae</name>
    <dbReference type="NCBI Taxonomy" id="424488"/>
    <lineage>
        <taxon>Bacteria</taxon>
        <taxon>Pseudomonadati</taxon>
        <taxon>Verrucomicrobiota</taxon>
        <taxon>Opitutia</taxon>
        <taxon>Puniceicoccales</taxon>
        <taxon>Cerasicoccaceae</taxon>
        <taxon>Cerasicoccus</taxon>
    </lineage>
</organism>
<accession>A0A8J3DC09</accession>
<keyword evidence="2" id="KW-0413">Isomerase</keyword>
<sequence>MKIHQVAAQLFTLREFTKTPEDIAQALKKVAEIGYQAVQVSGFGPIENSEVVRLCAENGLTIAATHESGEVIRKEPAKAVQKLKELGCIYTAYPFPAGVDFESEQSVNELIADLENACKVFTEAGMVLTYHNHAVEFLRMGKTTILDKIYSECSIQAELDTYWVQAGGCNPEAWVRKLKGRSPLIHLKDFKMTGHHEHTFAEIGYGNLDFKGIIAAADEAGCQWFMVEQDVCPGDPFDSLKMSFDYIKENLVEA</sequence>
<dbReference type="InterPro" id="IPR050312">
    <property type="entry name" value="IolE/XylAMocC-like"/>
</dbReference>
<name>A0A8J3DC09_9BACT</name>
<feature type="domain" description="Xylose isomerase-like TIM barrel" evidence="1">
    <location>
        <begin position="27"/>
        <end position="229"/>
    </location>
</feature>
<reference evidence="2" key="2">
    <citation type="submission" date="2020-09" db="EMBL/GenBank/DDBJ databases">
        <authorList>
            <person name="Sun Q."/>
            <person name="Kim S."/>
        </authorList>
    </citation>
    <scope>NUCLEOTIDE SEQUENCE</scope>
    <source>
        <strain evidence="2">KCTC 12870</strain>
    </source>
</reference>
<proteinExistence type="predicted"/>
<dbReference type="Proteomes" id="UP000642829">
    <property type="component" value="Unassembled WGS sequence"/>
</dbReference>